<feature type="domain" description="Orn/DAP/Arg decarboxylase 2 C-terminal" evidence="8">
    <location>
        <begin position="292"/>
        <end position="385"/>
    </location>
</feature>
<dbReference type="InterPro" id="IPR022643">
    <property type="entry name" value="De-COase2_C"/>
</dbReference>
<reference evidence="10 11" key="1">
    <citation type="submission" date="2015-06" db="EMBL/GenBank/DDBJ databases">
        <authorList>
            <person name="Ju K.-S."/>
            <person name="Doroghazi J.R."/>
            <person name="Metcalf W.W."/>
        </authorList>
    </citation>
    <scope>NUCLEOTIDE SEQUENCE [LARGE SCALE GENOMIC DNA]</scope>
    <source>
        <strain evidence="10 11">NRRL 3414</strain>
    </source>
</reference>
<comment type="similarity">
    <text evidence="7">Belongs to the Orn/Lys/Arg decarboxylase class-II family.</text>
</comment>
<keyword evidence="3 6" id="KW-0663">Pyridoxal phosphate</keyword>
<sequence>MVTGSQAALRRERVLTAAIRQRLIDPDDALLAGFVDLDGVADSVAALQQAFRGSVSVLHAFAAKANPLVPLLKELRGLGMGCEVASAGELAQALAAGFAPEQIVFDSPAKTRAELRQALELGVAVNADNFQELDRIGDLLATCSSTSRIGIRINPQVGAGSIAASSTATATSKFGIALEDDGNMQRLLRAYREHPWLTWVHAHVGSQGCPLDLIAEGIAKTVAFADKVNAEIGRRQITGIDIGGGLPVDFDTDDTTPGFDTYVAHLRDHAPALFTGAYRIVTEFGHSLLSKNGFTAAYVEYTKTSGGRPIAITHAGAQVATRTVFQPDSWPLRVAAHHPTGARKTGPLVAQDIAGPLCFAGDVIARARRLPALVPGDVVTILDTGAYCFSAPYHFNTLPEPAVYGVRTGPRGDVRFELLRPAQTIDDLVTRASH</sequence>
<dbReference type="PANTHER" id="PTHR43727">
    <property type="entry name" value="DIAMINOPIMELATE DECARBOXYLASE"/>
    <property type="match status" value="1"/>
</dbReference>
<dbReference type="GO" id="GO:0009089">
    <property type="term" value="P:lysine biosynthetic process via diaminopimelate"/>
    <property type="evidence" value="ECO:0007669"/>
    <property type="project" value="InterPro"/>
</dbReference>
<evidence type="ECO:0000256" key="6">
    <source>
        <dbReference type="PIRSR" id="PIRSR600183-50"/>
    </source>
</evidence>
<gene>
    <name evidence="10" type="ORF">ACM01_06725</name>
</gene>
<evidence type="ECO:0000256" key="3">
    <source>
        <dbReference type="ARBA" id="ARBA00022898"/>
    </source>
</evidence>
<dbReference type="AlphaFoldDB" id="A0A0J7ZKF6"/>
<dbReference type="EMBL" id="LFNT01000005">
    <property type="protein sequence ID" value="KMS75922.1"/>
    <property type="molecule type" value="Genomic_DNA"/>
</dbReference>
<dbReference type="InterPro" id="IPR000183">
    <property type="entry name" value="Orn/DAP/Arg_de-COase"/>
</dbReference>
<dbReference type="InterPro" id="IPR009006">
    <property type="entry name" value="Ala_racemase/Decarboxylase_C"/>
</dbReference>
<dbReference type="SUPFAM" id="SSF51419">
    <property type="entry name" value="PLP-binding barrel"/>
    <property type="match status" value="1"/>
</dbReference>
<protein>
    <submittedName>
        <fullName evidence="10">Diaminopimelate decarboxylase</fullName>
    </submittedName>
</protein>
<organism evidence="10 11">
    <name type="scientific">Streptomyces viridochromogenes</name>
    <dbReference type="NCBI Taxonomy" id="1938"/>
    <lineage>
        <taxon>Bacteria</taxon>
        <taxon>Bacillati</taxon>
        <taxon>Actinomycetota</taxon>
        <taxon>Actinomycetes</taxon>
        <taxon>Kitasatosporales</taxon>
        <taxon>Streptomycetaceae</taxon>
        <taxon>Streptomyces</taxon>
    </lineage>
</organism>
<dbReference type="PRINTS" id="PR01179">
    <property type="entry name" value="ODADCRBXLASE"/>
</dbReference>
<evidence type="ECO:0000256" key="1">
    <source>
        <dbReference type="ARBA" id="ARBA00001933"/>
    </source>
</evidence>
<dbReference type="PROSITE" id="PS00878">
    <property type="entry name" value="ODR_DC_2_1"/>
    <property type="match status" value="1"/>
</dbReference>
<proteinExistence type="inferred from homology"/>
<evidence type="ECO:0000256" key="4">
    <source>
        <dbReference type="ARBA" id="ARBA00023154"/>
    </source>
</evidence>
<dbReference type="PANTHER" id="PTHR43727:SF3">
    <property type="entry name" value="GROUP IV DECARBOXYLASE"/>
    <property type="match status" value="1"/>
</dbReference>
<evidence type="ECO:0000259" key="9">
    <source>
        <dbReference type="Pfam" id="PF02784"/>
    </source>
</evidence>
<keyword evidence="4" id="KW-0457">Lysine biosynthesis</keyword>
<name>A0A0J7ZKF6_STRVR</name>
<dbReference type="Proteomes" id="UP000037432">
    <property type="component" value="Unassembled WGS sequence"/>
</dbReference>
<dbReference type="Gene3D" id="2.40.37.10">
    <property type="entry name" value="Lyase, Ornithine Decarboxylase, Chain A, domain 1"/>
    <property type="match status" value="1"/>
</dbReference>
<evidence type="ECO:0000256" key="5">
    <source>
        <dbReference type="ARBA" id="ARBA00023239"/>
    </source>
</evidence>
<evidence type="ECO:0000256" key="7">
    <source>
        <dbReference type="RuleBase" id="RU003737"/>
    </source>
</evidence>
<dbReference type="InterPro" id="IPR022653">
    <property type="entry name" value="De-COase2_pyr-phos_BS"/>
</dbReference>
<dbReference type="SUPFAM" id="SSF50621">
    <property type="entry name" value="Alanine racemase C-terminal domain-like"/>
    <property type="match status" value="1"/>
</dbReference>
<dbReference type="Pfam" id="PF02784">
    <property type="entry name" value="Orn_Arg_deC_N"/>
    <property type="match status" value="1"/>
</dbReference>
<dbReference type="InterPro" id="IPR022644">
    <property type="entry name" value="De-COase2_N"/>
</dbReference>
<feature type="active site" description="Proton donor" evidence="6">
    <location>
        <position position="358"/>
    </location>
</feature>
<feature type="domain" description="Orn/DAP/Arg decarboxylase 2 N-terminal" evidence="9">
    <location>
        <begin position="44"/>
        <end position="288"/>
    </location>
</feature>
<dbReference type="PATRIC" id="fig|1938.3.peg.476"/>
<dbReference type="OrthoDB" id="9802241at2"/>
<dbReference type="PRINTS" id="PR01181">
    <property type="entry name" value="DAPDCRBXLASE"/>
</dbReference>
<dbReference type="FunFam" id="3.20.20.10:FF:000008">
    <property type="entry name" value="Ornithine decarboxylase"/>
    <property type="match status" value="1"/>
</dbReference>
<feature type="modified residue" description="N6-(pyridoxal phosphate)lysine" evidence="6">
    <location>
        <position position="64"/>
    </location>
</feature>
<dbReference type="RefSeq" id="WP_048580160.1">
    <property type="nucleotide sequence ID" value="NZ_LFNT01000005.1"/>
</dbReference>
<evidence type="ECO:0000259" key="8">
    <source>
        <dbReference type="Pfam" id="PF00278"/>
    </source>
</evidence>
<dbReference type="InterPro" id="IPR029066">
    <property type="entry name" value="PLP-binding_barrel"/>
</dbReference>
<evidence type="ECO:0000313" key="11">
    <source>
        <dbReference type="Proteomes" id="UP000037432"/>
    </source>
</evidence>
<accession>A0A0J7ZKF6</accession>
<keyword evidence="2" id="KW-0210">Decarboxylase</keyword>
<dbReference type="Gene3D" id="3.20.20.10">
    <property type="entry name" value="Alanine racemase"/>
    <property type="match status" value="1"/>
</dbReference>
<comment type="caution">
    <text evidence="10">The sequence shown here is derived from an EMBL/GenBank/DDBJ whole genome shotgun (WGS) entry which is preliminary data.</text>
</comment>
<keyword evidence="4" id="KW-0028">Amino-acid biosynthesis</keyword>
<evidence type="ECO:0000313" key="10">
    <source>
        <dbReference type="EMBL" id="KMS75922.1"/>
    </source>
</evidence>
<comment type="cofactor">
    <cofactor evidence="1 6">
        <name>pyridoxal 5'-phosphate</name>
        <dbReference type="ChEBI" id="CHEBI:597326"/>
    </cofactor>
</comment>
<evidence type="ECO:0000256" key="2">
    <source>
        <dbReference type="ARBA" id="ARBA00022793"/>
    </source>
</evidence>
<dbReference type="InterPro" id="IPR002986">
    <property type="entry name" value="DAP_deCOOHase_LysA"/>
</dbReference>
<dbReference type="GO" id="GO:0008836">
    <property type="term" value="F:diaminopimelate decarboxylase activity"/>
    <property type="evidence" value="ECO:0007669"/>
    <property type="project" value="InterPro"/>
</dbReference>
<dbReference type="Pfam" id="PF00278">
    <property type="entry name" value="Orn_DAP_Arg_deC"/>
    <property type="match status" value="1"/>
</dbReference>
<keyword evidence="5" id="KW-0456">Lyase</keyword>